<feature type="transmembrane region" description="Helical" evidence="1">
    <location>
        <begin position="189"/>
        <end position="210"/>
    </location>
</feature>
<keyword evidence="1" id="KW-0812">Transmembrane</keyword>
<sequence>MKWSQLQSLNRSLSEQIRHFFAVEGGQLTAGLAAFKEECGAKMATEVVLKGGERVAVEGTAKAEEKIVMKNERIVAEGEKVNGLDYLDEQLESMKNNVKINKYESAESVNDWCSASTKRYEWQIFSRNGSTGIRKYAISGVKKINPSTYGKTTKFAGGIGKSLSFVGSVIGFFDDYNERHNAGKAIMHVAFTVTVGTVAAGLIGAAIIFAGITLPVWLVVGIVTLGSAAIAEAIYSKVKVVHNSLDYIGQKITERFNKTIEEDKGRPGYTVPKMNGGYTFVPTN</sequence>
<organism evidence="2 3">
    <name type="scientific">Latilactobacillus graminis</name>
    <dbReference type="NCBI Taxonomy" id="60519"/>
    <lineage>
        <taxon>Bacteria</taxon>
        <taxon>Bacillati</taxon>
        <taxon>Bacillota</taxon>
        <taxon>Bacilli</taxon>
        <taxon>Lactobacillales</taxon>
        <taxon>Lactobacillaceae</taxon>
        <taxon>Latilactobacillus</taxon>
    </lineage>
</organism>
<evidence type="ECO:0008006" key="4">
    <source>
        <dbReference type="Google" id="ProtNLM"/>
    </source>
</evidence>
<keyword evidence="1" id="KW-1133">Transmembrane helix</keyword>
<reference evidence="2 3" key="1">
    <citation type="submission" date="2019-10" db="EMBL/GenBank/DDBJ databases">
        <title>Genome sequencing of Lactobacillus graminis.</title>
        <authorList>
            <person name="Kim K."/>
        </authorList>
    </citation>
    <scope>NUCLEOTIDE SEQUENCE [LARGE SCALE GENOMIC DNA]</scope>
    <source>
        <strain evidence="2 3">LG542</strain>
    </source>
</reference>
<evidence type="ECO:0000313" key="2">
    <source>
        <dbReference type="EMBL" id="QFP79511.1"/>
    </source>
</evidence>
<dbReference type="RefSeq" id="WP_151886741.1">
    <property type="nucleotide sequence ID" value="NZ_CP045007.1"/>
</dbReference>
<evidence type="ECO:0000256" key="1">
    <source>
        <dbReference type="SAM" id="Phobius"/>
    </source>
</evidence>
<dbReference type="EMBL" id="CP045007">
    <property type="protein sequence ID" value="QFP79511.1"/>
    <property type="molecule type" value="Genomic_DNA"/>
</dbReference>
<keyword evidence="1" id="KW-0472">Membrane</keyword>
<dbReference type="Proteomes" id="UP000326334">
    <property type="component" value="Chromosome"/>
</dbReference>
<accession>A0ABX6C7D2</accession>
<protein>
    <recommendedName>
        <fullName evidence="4">DUF1269 domain-containing protein</fullName>
    </recommendedName>
</protein>
<evidence type="ECO:0000313" key="3">
    <source>
        <dbReference type="Proteomes" id="UP000326334"/>
    </source>
</evidence>
<name>A0ABX6C7D2_9LACO</name>
<proteinExistence type="predicted"/>
<gene>
    <name evidence="2" type="ORF">LG542_04370</name>
</gene>
<keyword evidence="3" id="KW-1185">Reference proteome</keyword>
<feature type="transmembrane region" description="Helical" evidence="1">
    <location>
        <begin position="216"/>
        <end position="235"/>
    </location>
</feature>